<dbReference type="OrthoDB" id="1776073at2"/>
<evidence type="ECO:0000313" key="4">
    <source>
        <dbReference type="Proteomes" id="UP000308828"/>
    </source>
</evidence>
<keyword evidence="1" id="KW-1133">Transmembrane helix</keyword>
<keyword evidence="4" id="KW-1185">Reference proteome</keyword>
<reference evidence="3 4" key="1">
    <citation type="submission" date="2019-04" db="EMBL/GenBank/DDBJ databases">
        <title>Genome sequence of strain shin9-1.</title>
        <authorList>
            <person name="Gao J."/>
            <person name="Sun J."/>
        </authorList>
    </citation>
    <scope>NUCLEOTIDE SEQUENCE [LARGE SCALE GENOMIC DNA]</scope>
    <source>
        <strain evidence="4">shin9-1</strain>
    </source>
</reference>
<dbReference type="InterPro" id="IPR029150">
    <property type="entry name" value="dCache_3"/>
</dbReference>
<accession>A0A4S8NZJ9</accession>
<gene>
    <name evidence="3" type="ORF">FAA97_11275</name>
</gene>
<comment type="caution">
    <text evidence="3">The sequence shown here is derived from an EMBL/GenBank/DDBJ whole genome shotgun (WGS) entry which is preliminary data.</text>
</comment>
<evidence type="ECO:0000313" key="3">
    <source>
        <dbReference type="EMBL" id="THV23180.1"/>
    </source>
</evidence>
<organism evidence="3 4">
    <name type="scientific">Peteryoungia ipomoeae</name>
    <dbReference type="NCBI Taxonomy" id="1210932"/>
    <lineage>
        <taxon>Bacteria</taxon>
        <taxon>Pseudomonadati</taxon>
        <taxon>Pseudomonadota</taxon>
        <taxon>Alphaproteobacteria</taxon>
        <taxon>Hyphomicrobiales</taxon>
        <taxon>Rhizobiaceae</taxon>
        <taxon>Peteryoungia</taxon>
    </lineage>
</organism>
<evidence type="ECO:0000259" key="2">
    <source>
        <dbReference type="Pfam" id="PF14827"/>
    </source>
</evidence>
<dbReference type="RefSeq" id="WP_136598622.1">
    <property type="nucleotide sequence ID" value="NZ_STGV01000003.1"/>
</dbReference>
<dbReference type="InterPro" id="IPR029151">
    <property type="entry name" value="Sensor-like_sf"/>
</dbReference>
<sequence length="372" mass="39437">MTLDRSLALATAACLALVLAVAATVVILGSRQQLAEGKRQEMQATALLLTSSMGQAASLSATQAVQIGRDAQVIAYLKAQDRAALAAYLKPSYEALASEAGVNMLHFHTPDIKSYLRVQDPENFGQDLSGFRPMILAANRSRKLQKGLEVGIAGLSLRAVAPVLDGQTLIATFEVGIELKTLMDLAKSASGADFALFLSPAMSGYVPKDKAVSKDSSALLIESSTDTALFEKLLAAGEIGLQREPVEGEFSLDSQRFATLSQPLLDYSGRMIGTIVIARDITTLGSQFNRSLVTALTICVVGFLLCYGIVLVAIRAIILRPLGELARHGQVLAENPHSTLEPEVGNANEIVALRQAMHRLAALLPGASGRPS</sequence>
<dbReference type="AlphaFoldDB" id="A0A4S8NZJ9"/>
<proteinExistence type="predicted"/>
<dbReference type="EMBL" id="STGV01000003">
    <property type="protein sequence ID" value="THV23180.1"/>
    <property type="molecule type" value="Genomic_DNA"/>
</dbReference>
<protein>
    <recommendedName>
        <fullName evidence="2">Double Cache domain-containing protein</fullName>
    </recommendedName>
</protein>
<keyword evidence="1" id="KW-0812">Transmembrane</keyword>
<name>A0A4S8NZJ9_9HYPH</name>
<dbReference type="Pfam" id="PF14827">
    <property type="entry name" value="dCache_3"/>
    <property type="match status" value="1"/>
</dbReference>
<keyword evidence="1" id="KW-0472">Membrane</keyword>
<dbReference type="Gene3D" id="3.30.450.20">
    <property type="entry name" value="PAS domain"/>
    <property type="match status" value="1"/>
</dbReference>
<feature type="transmembrane region" description="Helical" evidence="1">
    <location>
        <begin position="292"/>
        <end position="318"/>
    </location>
</feature>
<dbReference type="Proteomes" id="UP000308828">
    <property type="component" value="Unassembled WGS sequence"/>
</dbReference>
<feature type="domain" description="Double Cache" evidence="2">
    <location>
        <begin position="56"/>
        <end position="282"/>
    </location>
</feature>
<dbReference type="SUPFAM" id="SSF103190">
    <property type="entry name" value="Sensory domain-like"/>
    <property type="match status" value="1"/>
</dbReference>
<evidence type="ECO:0000256" key="1">
    <source>
        <dbReference type="SAM" id="Phobius"/>
    </source>
</evidence>